<feature type="non-terminal residue" evidence="1">
    <location>
        <position position="67"/>
    </location>
</feature>
<proteinExistence type="predicted"/>
<sequence>MVTFLFEHNAQNSGGFFFHSHPDDVLKTGDLFAGALLGSSELFEALLGALLGGSELFEALLGALLGG</sequence>
<name>A0A2M8QC31_9CHLR</name>
<gene>
    <name evidence="1" type="ORF">CUN48_08915</name>
</gene>
<protein>
    <submittedName>
        <fullName evidence="1">Uncharacterized protein</fullName>
    </submittedName>
</protein>
<accession>A0A2M8QC31</accession>
<dbReference type="Proteomes" id="UP000230790">
    <property type="component" value="Unassembled WGS sequence"/>
</dbReference>
<comment type="caution">
    <text evidence="1">The sequence shown here is derived from an EMBL/GenBank/DDBJ whole genome shotgun (WGS) entry which is preliminary data.</text>
</comment>
<reference evidence="1 2" key="1">
    <citation type="submission" date="2017-11" db="EMBL/GenBank/DDBJ databases">
        <title>Evolution of Phototrophy in the Chloroflexi Phylum Driven by Horizontal Gene Transfer.</title>
        <authorList>
            <person name="Ward L.M."/>
            <person name="Hemp J."/>
            <person name="Shih P.M."/>
            <person name="Mcglynn S.E."/>
            <person name="Fischer W."/>
        </authorList>
    </citation>
    <scope>NUCLEOTIDE SEQUENCE [LARGE SCALE GENOMIC DNA]</scope>
    <source>
        <strain evidence="1">JP3_7</strain>
    </source>
</reference>
<evidence type="ECO:0000313" key="1">
    <source>
        <dbReference type="EMBL" id="PJF47363.1"/>
    </source>
</evidence>
<evidence type="ECO:0000313" key="2">
    <source>
        <dbReference type="Proteomes" id="UP000230790"/>
    </source>
</evidence>
<organism evidence="1 2">
    <name type="scientific">Candidatus Thermofonsia Clade 3 bacterium</name>
    <dbReference type="NCBI Taxonomy" id="2364212"/>
    <lineage>
        <taxon>Bacteria</taxon>
        <taxon>Bacillati</taxon>
        <taxon>Chloroflexota</taxon>
        <taxon>Candidatus Thermofontia</taxon>
        <taxon>Candidatus Thermofonsia Clade 3</taxon>
    </lineage>
</organism>
<dbReference type="AlphaFoldDB" id="A0A2M8QC31"/>
<dbReference type="EMBL" id="PGTN01000052">
    <property type="protein sequence ID" value="PJF47363.1"/>
    <property type="molecule type" value="Genomic_DNA"/>
</dbReference>